<dbReference type="PANTHER" id="PTHR30033:SF1">
    <property type="entry name" value="FLAGELLAR HOOK-ASSOCIATED PROTEIN 1"/>
    <property type="match status" value="1"/>
</dbReference>
<comment type="caution">
    <text evidence="10">The sequence shown here is derived from an EMBL/GenBank/DDBJ whole genome shotgun (WGS) entry which is preliminary data.</text>
</comment>
<gene>
    <name evidence="10" type="primary">flgK</name>
    <name evidence="10" type="ORF">K7J14_09225</name>
</gene>
<dbReference type="Proteomes" id="UP001198163">
    <property type="component" value="Unassembled WGS sequence"/>
</dbReference>
<proteinExistence type="inferred from homology"/>
<feature type="domain" description="Flagellar hook-associated protein FlgK helical" evidence="9">
    <location>
        <begin position="103"/>
        <end position="330"/>
    </location>
</feature>
<dbReference type="NCBIfam" id="TIGR02492">
    <property type="entry name" value="flgK_ends"/>
    <property type="match status" value="1"/>
</dbReference>
<dbReference type="GO" id="GO:0044780">
    <property type="term" value="P:bacterial-type flagellum assembly"/>
    <property type="evidence" value="ECO:0007669"/>
    <property type="project" value="InterPro"/>
</dbReference>
<dbReference type="InterPro" id="IPR002371">
    <property type="entry name" value="FlgK"/>
</dbReference>
<dbReference type="GO" id="GO:0009424">
    <property type="term" value="C:bacterial-type flagellum hook"/>
    <property type="evidence" value="ECO:0007669"/>
    <property type="project" value="InterPro"/>
</dbReference>
<sequence length="625" mass="68770">MSTFSGIEMGKRSLFAHSQSIQTAGHNLSNSSTEGYTRQRVQLKATDPLYRPDLSRAETPGQIGQGVSVESINRLRDELLDTRIVAQTNQKGYWETRDSYVLQMEQVFNEPADQSVRTRMDQFWDSWQELSLYPDSRSARQAVLSRGETLVDSIHQQYRGLQGIRDMLNGDIEAVTTQVNDITRQITALNEEIVKVKAMGDNPNDLMDSRDLLTEKLSNLINITVDKRDVDEEYVIHVDGQELVQGRSRRVFELKSGVTNDGYAAVVWGDSGETASFSGGKLGALIGLRDGDLREEVQNLDTMTMTFVDLVNDIHRDGTGANGKTGLDFFTEQDFINNVAGNYDRDGDGAYDSSYIYRITGANVLNPREQIGLSGSIRLSSSSGTVDVPYFPTDMVADVVRRINDSGAEVVSSLDDSGRLVMKATTSSSPDNPDFVIRYMEDSGHFLTGYAGVLDQRGAEGAYSWDRADAVDALSQRNPSRSVSPIAHPAGWMEINPLMKQDVQSIAAGIAESDGTLHPGDNRVALAISSIRNTPVMVGDSRTFDDYFAEAVTRAGLKGEQASRSLDTQLAILGELHGLRDSISGVNVDEELADIIKFQHGYNAAAKFITTIDEMLDTVINRLKV</sequence>
<dbReference type="InterPro" id="IPR053927">
    <property type="entry name" value="FlgK_helical"/>
</dbReference>
<evidence type="ECO:0000256" key="5">
    <source>
        <dbReference type="ARBA" id="ARBA00022525"/>
    </source>
</evidence>
<keyword evidence="10" id="KW-0966">Cell projection</keyword>
<keyword evidence="5" id="KW-0964">Secreted</keyword>
<evidence type="ECO:0000256" key="6">
    <source>
        <dbReference type="ARBA" id="ARBA00023143"/>
    </source>
</evidence>
<keyword evidence="6" id="KW-0975">Bacterial flagellum</keyword>
<comment type="similarity">
    <text evidence="3">Belongs to the flagella basal body rod proteins family.</text>
</comment>
<reference evidence="10" key="1">
    <citation type="submission" date="2021-08" db="EMBL/GenBank/DDBJ databases">
        <title>Comparative analyses of Brucepasteria parasyntrophica and Teretinema zuelzerae.</title>
        <authorList>
            <person name="Song Y."/>
            <person name="Brune A."/>
        </authorList>
    </citation>
    <scope>NUCLEOTIDE SEQUENCE</scope>
    <source>
        <strain evidence="10">DSM 1903</strain>
    </source>
</reference>
<dbReference type="Pfam" id="PF22638">
    <property type="entry name" value="FlgK_D1"/>
    <property type="match status" value="1"/>
</dbReference>
<feature type="domain" description="Flagellar basal-body/hook protein C-terminal" evidence="8">
    <location>
        <begin position="583"/>
        <end position="621"/>
    </location>
</feature>
<keyword evidence="10" id="KW-0282">Flagellum</keyword>
<dbReference type="AlphaFoldDB" id="A0AAE3JIZ5"/>
<name>A0AAE3JIZ5_9SPIR</name>
<dbReference type="InterPro" id="IPR010930">
    <property type="entry name" value="Flg_bb/hook_C_dom"/>
</dbReference>
<dbReference type="RefSeq" id="WP_230755518.1">
    <property type="nucleotide sequence ID" value="NZ_JAINWA010000003.1"/>
</dbReference>
<dbReference type="PANTHER" id="PTHR30033">
    <property type="entry name" value="FLAGELLAR HOOK-ASSOCIATED PROTEIN 1"/>
    <property type="match status" value="1"/>
</dbReference>
<comment type="subcellular location">
    <subcellularLocation>
        <location evidence="1">Bacterial flagellum</location>
    </subcellularLocation>
    <subcellularLocation>
        <location evidence="2">Secreted</location>
    </subcellularLocation>
</comment>
<protein>
    <recommendedName>
        <fullName evidence="4">Flagellar hook-associated protein 1</fullName>
    </recommendedName>
</protein>
<dbReference type="Pfam" id="PF06429">
    <property type="entry name" value="Flg_bbr_C"/>
    <property type="match status" value="1"/>
</dbReference>
<evidence type="ECO:0000256" key="7">
    <source>
        <dbReference type="SAM" id="Coils"/>
    </source>
</evidence>
<keyword evidence="11" id="KW-1185">Reference proteome</keyword>
<dbReference type="EMBL" id="JAINWA010000003">
    <property type="protein sequence ID" value="MCD1654883.1"/>
    <property type="molecule type" value="Genomic_DNA"/>
</dbReference>
<dbReference type="SUPFAM" id="SSF64518">
    <property type="entry name" value="Phase 1 flagellin"/>
    <property type="match status" value="1"/>
</dbReference>
<dbReference type="GO" id="GO:0005576">
    <property type="term" value="C:extracellular region"/>
    <property type="evidence" value="ECO:0007669"/>
    <property type="project" value="UniProtKB-SubCell"/>
</dbReference>
<dbReference type="PRINTS" id="PR01005">
    <property type="entry name" value="FLGHOOKAP1"/>
</dbReference>
<evidence type="ECO:0000259" key="8">
    <source>
        <dbReference type="Pfam" id="PF06429"/>
    </source>
</evidence>
<feature type="coiled-coil region" evidence="7">
    <location>
        <begin position="172"/>
        <end position="199"/>
    </location>
</feature>
<evidence type="ECO:0000259" key="9">
    <source>
        <dbReference type="Pfam" id="PF22638"/>
    </source>
</evidence>
<accession>A0AAE3JIZ5</accession>
<evidence type="ECO:0000313" key="10">
    <source>
        <dbReference type="EMBL" id="MCD1654883.1"/>
    </source>
</evidence>
<evidence type="ECO:0000256" key="3">
    <source>
        <dbReference type="ARBA" id="ARBA00009677"/>
    </source>
</evidence>
<evidence type="ECO:0000313" key="11">
    <source>
        <dbReference type="Proteomes" id="UP001198163"/>
    </source>
</evidence>
<organism evidence="10 11">
    <name type="scientific">Teretinema zuelzerae</name>
    <dbReference type="NCBI Taxonomy" id="156"/>
    <lineage>
        <taxon>Bacteria</taxon>
        <taxon>Pseudomonadati</taxon>
        <taxon>Spirochaetota</taxon>
        <taxon>Spirochaetia</taxon>
        <taxon>Spirochaetales</taxon>
        <taxon>Treponemataceae</taxon>
        <taxon>Teretinema</taxon>
    </lineage>
</organism>
<dbReference type="GO" id="GO:0005198">
    <property type="term" value="F:structural molecule activity"/>
    <property type="evidence" value="ECO:0007669"/>
    <property type="project" value="InterPro"/>
</dbReference>
<evidence type="ECO:0000256" key="4">
    <source>
        <dbReference type="ARBA" id="ARBA00016244"/>
    </source>
</evidence>
<keyword evidence="10" id="KW-0969">Cilium</keyword>
<evidence type="ECO:0000256" key="2">
    <source>
        <dbReference type="ARBA" id="ARBA00004613"/>
    </source>
</evidence>
<evidence type="ECO:0000256" key="1">
    <source>
        <dbReference type="ARBA" id="ARBA00004365"/>
    </source>
</evidence>
<keyword evidence="7" id="KW-0175">Coiled coil</keyword>